<dbReference type="PROSITE" id="PS50238">
    <property type="entry name" value="RHOGAP"/>
    <property type="match status" value="1"/>
</dbReference>
<dbReference type="OrthoDB" id="79452at2759"/>
<keyword evidence="2 4" id="KW-0479">Metal-binding</keyword>
<dbReference type="CDD" id="cd00159">
    <property type="entry name" value="RhoGAP"/>
    <property type="match status" value="1"/>
</dbReference>
<feature type="compositionally biased region" description="Low complexity" evidence="6">
    <location>
        <begin position="761"/>
        <end position="790"/>
    </location>
</feature>
<feature type="compositionally biased region" description="Polar residues" evidence="6">
    <location>
        <begin position="225"/>
        <end position="272"/>
    </location>
</feature>
<feature type="region of interest" description="Disordered" evidence="6">
    <location>
        <begin position="825"/>
        <end position="863"/>
    </location>
</feature>
<evidence type="ECO:0000256" key="1">
    <source>
        <dbReference type="ARBA" id="ARBA00022468"/>
    </source>
</evidence>
<dbReference type="Pfam" id="PF00620">
    <property type="entry name" value="RhoGAP"/>
    <property type="match status" value="1"/>
</dbReference>
<sequence length="1176" mass="126716">GLEETQDNTVVSFGKYLFHRCAKCHNLVEHDTNLLLLSDGSPVCENCSYICSVCQKPIHNEAIVTGDESYHADCFRCRSCANKIEELIFAKTTQGIWCMACHNERVARTRKHAEAKRSRTARKSDKEGSRSSRSRGDREHRERDRDREKSAGGASEPFDVPDLPTAPSSISLDLRATPAVRPLPPSPSDAQPSSSPYTDPTTHRRTKTTPGDAPRHSPPIDLPPSGSTQSISALATHHSTTPLTAPSSTHVRTPSQLSVQASGPSDQLQRTSGGARRQDLVGSTSGRSSGEGTSELRDLQANFSSPPQGAVDSFRLHPEPRSPTSSDSTSRQGSLSAPVAVDKAANRRSGFYGRPSINEEGDRASLDEPAAATTITIRTPPSTDPAPPPQPYPPSNSNATADLHGSVSFYDPDSLLFLDHIGSAPSSPKHAPKAPPEIVTGTDGDDPEEQLVEHLSRRPDSADEEADAGGAGSAKSEVARKVRESIQLVKRESSGGAGGAASASQHGLDVELVEMLLAELEGTKKEMSELQSKYNAFRRASRSAFEGFSMAREEYDKEVAARREAEQKMEILRAKFLEQAKRLAQVDQEQQAAETLKRQSKDLRTSVVGMEKHLSQLKAEVALSTAQIAELAALGKDEYVRRGFPVGAGAQLSDLTLAHSSAPGDRSSSASAAHDELAEALNARLETVKDAHRDEINGLVAQRDDLLREIAELRQARDTLLEDNTALTTRNAELFEKNAEATRQFEVVQDQTSKLRLVPPSSATANASASGRSGHSHTPSSSSLLSNLPGAGRSPLATARVIGSPSELNESFRFAKPEAVEAHTRNKFKWGKGKSSEAARSNSPLPPTSLSKSPVVPRTGASIDQGARSHVSILRPVRCDYCGDKMWGLNEVRCNSCGSYAHAKCAGYLQGGCHSGGSGTPPTTQDETLNFTPTGPPIFGGDLIAQANAEGRDVPVVVTKCINAVEAYGMNYEGIYRKTGGMGQTKLITQHFERGVEFDLEDRDKFNDLAAVTSCMKNYFRALPNPLFTHDLHEEFVAAVELQDAEARLAAIEQALYKLPLVHFQTARLLFQHLHRCACLTSPLCRALPLVDMEPFAPKKNSIHLLAAENKMTSANLGVVFGPTVLRSAVAAREWSDMGPKAKIVEILCDHADKLFTLPHPGAAAATHPPSTTTPT</sequence>
<dbReference type="GO" id="GO:0007165">
    <property type="term" value="P:signal transduction"/>
    <property type="evidence" value="ECO:0007669"/>
    <property type="project" value="InterPro"/>
</dbReference>
<dbReference type="Proteomes" id="UP000243876">
    <property type="component" value="Unassembled WGS sequence"/>
</dbReference>
<dbReference type="PANTHER" id="PTHR23176:SF128">
    <property type="entry name" value="RHO GTPASE-ACTIVATING PROTEIN RGD1"/>
    <property type="match status" value="1"/>
</dbReference>
<feature type="compositionally biased region" description="Low complexity" evidence="6">
    <location>
        <begin position="848"/>
        <end position="857"/>
    </location>
</feature>
<dbReference type="Gene3D" id="1.10.555.10">
    <property type="entry name" value="Rho GTPase activation protein"/>
    <property type="match status" value="1"/>
</dbReference>
<evidence type="ECO:0000313" key="11">
    <source>
        <dbReference type="Proteomes" id="UP000243876"/>
    </source>
</evidence>
<dbReference type="GO" id="GO:0005096">
    <property type="term" value="F:GTPase activator activity"/>
    <property type="evidence" value="ECO:0007669"/>
    <property type="project" value="UniProtKB-KW"/>
</dbReference>
<dbReference type="InterPro" id="IPR000198">
    <property type="entry name" value="RhoGAP_dom"/>
</dbReference>
<feature type="compositionally biased region" description="Low complexity" evidence="6">
    <location>
        <begin position="188"/>
        <end position="200"/>
    </location>
</feature>
<protein>
    <submittedName>
        <fullName evidence="10">SPOSA6832_02358-mRNA-1:cds</fullName>
    </submittedName>
</protein>
<dbReference type="PROSITE" id="PS50081">
    <property type="entry name" value="ZF_DAG_PE_2"/>
    <property type="match status" value="1"/>
</dbReference>
<feature type="region of interest" description="Disordered" evidence="6">
    <location>
        <begin position="109"/>
        <end position="406"/>
    </location>
</feature>
<feature type="compositionally biased region" description="Pro residues" evidence="6">
    <location>
        <begin position="382"/>
        <end position="394"/>
    </location>
</feature>
<name>A0A0D6EL56_SPOSA</name>
<accession>A0A0D6EL56</accession>
<dbReference type="SUPFAM" id="SSF57889">
    <property type="entry name" value="Cysteine-rich domain"/>
    <property type="match status" value="1"/>
</dbReference>
<feature type="compositionally biased region" description="Low complexity" evidence="6">
    <location>
        <begin position="282"/>
        <end position="293"/>
    </location>
</feature>
<dbReference type="InterPro" id="IPR046349">
    <property type="entry name" value="C1-like_sf"/>
</dbReference>
<evidence type="ECO:0000256" key="4">
    <source>
        <dbReference type="PROSITE-ProRule" id="PRU00125"/>
    </source>
</evidence>
<feature type="coiled-coil region" evidence="5">
    <location>
        <begin position="513"/>
        <end position="606"/>
    </location>
</feature>
<feature type="compositionally biased region" description="Basic and acidic residues" evidence="6">
    <location>
        <begin position="477"/>
        <end position="493"/>
    </location>
</feature>
<feature type="domain" description="Phorbol-ester/DAG-type" evidence="8">
    <location>
        <begin position="864"/>
        <end position="913"/>
    </location>
</feature>
<evidence type="ECO:0000259" key="9">
    <source>
        <dbReference type="PROSITE" id="PS50238"/>
    </source>
</evidence>
<dbReference type="InterPro" id="IPR008936">
    <property type="entry name" value="Rho_GTPase_activation_prot"/>
</dbReference>
<dbReference type="EMBL" id="CENE01000008">
    <property type="protein sequence ID" value="CEQ40694.1"/>
    <property type="molecule type" value="Genomic_DNA"/>
</dbReference>
<feature type="region of interest" description="Disordered" evidence="6">
    <location>
        <begin position="750"/>
        <end position="790"/>
    </location>
</feature>
<dbReference type="Pfam" id="PF00412">
    <property type="entry name" value="LIM"/>
    <property type="match status" value="1"/>
</dbReference>
<evidence type="ECO:0000256" key="5">
    <source>
        <dbReference type="SAM" id="Coils"/>
    </source>
</evidence>
<keyword evidence="5" id="KW-0175">Coiled coil</keyword>
<evidence type="ECO:0000256" key="2">
    <source>
        <dbReference type="ARBA" id="ARBA00022723"/>
    </source>
</evidence>
<dbReference type="InterPro" id="IPR001781">
    <property type="entry name" value="Znf_LIM"/>
</dbReference>
<proteinExistence type="predicted"/>
<dbReference type="GO" id="GO:0046872">
    <property type="term" value="F:metal ion binding"/>
    <property type="evidence" value="ECO:0007669"/>
    <property type="project" value="UniProtKB-KW"/>
</dbReference>
<feature type="domain" description="Rho-GAP" evidence="9">
    <location>
        <begin position="941"/>
        <end position="1156"/>
    </location>
</feature>
<keyword evidence="3 4" id="KW-0862">Zinc</keyword>
<feature type="compositionally biased region" description="Low complexity" evidence="6">
    <location>
        <begin position="322"/>
        <end position="336"/>
    </location>
</feature>
<dbReference type="GO" id="GO:0005737">
    <property type="term" value="C:cytoplasm"/>
    <property type="evidence" value="ECO:0007669"/>
    <property type="project" value="TreeGrafter"/>
</dbReference>
<dbReference type="CDD" id="cd09395">
    <property type="entry name" value="LIM2_Rga"/>
    <property type="match status" value="1"/>
</dbReference>
<feature type="non-terminal residue" evidence="10">
    <location>
        <position position="1"/>
    </location>
</feature>
<evidence type="ECO:0000256" key="3">
    <source>
        <dbReference type="ARBA" id="ARBA00022833"/>
    </source>
</evidence>
<gene>
    <name evidence="10" type="primary">SPOSA6832_02358</name>
</gene>
<feature type="compositionally biased region" description="Basic and acidic residues" evidence="6">
    <location>
        <begin position="451"/>
        <end position="461"/>
    </location>
</feature>
<evidence type="ECO:0000259" key="8">
    <source>
        <dbReference type="PROSITE" id="PS50081"/>
    </source>
</evidence>
<dbReference type="PROSITE" id="PS00478">
    <property type="entry name" value="LIM_DOMAIN_1"/>
    <property type="match status" value="1"/>
</dbReference>
<feature type="region of interest" description="Disordered" evidence="6">
    <location>
        <begin position="418"/>
        <end position="505"/>
    </location>
</feature>
<dbReference type="SMART" id="SM00109">
    <property type="entry name" value="C1"/>
    <property type="match status" value="1"/>
</dbReference>
<dbReference type="SUPFAM" id="SSF48350">
    <property type="entry name" value="GTPase activation domain, GAP"/>
    <property type="match status" value="1"/>
</dbReference>
<dbReference type="FunFam" id="2.10.110.10:FF:000160">
    <property type="entry name" value="Signal transducer, putative"/>
    <property type="match status" value="1"/>
</dbReference>
<feature type="compositionally biased region" description="Low complexity" evidence="6">
    <location>
        <begin position="369"/>
        <end position="381"/>
    </location>
</feature>
<keyword evidence="11" id="KW-1185">Reference proteome</keyword>
<feature type="domain" description="LIM zinc-binding" evidence="7">
    <location>
        <begin position="49"/>
        <end position="108"/>
    </location>
</feature>
<evidence type="ECO:0000256" key="6">
    <source>
        <dbReference type="SAM" id="MobiDB-lite"/>
    </source>
</evidence>
<dbReference type="SMART" id="SM00132">
    <property type="entry name" value="LIM"/>
    <property type="match status" value="1"/>
</dbReference>
<dbReference type="SMART" id="SM00324">
    <property type="entry name" value="RhoGAP"/>
    <property type="match status" value="1"/>
</dbReference>
<evidence type="ECO:0000259" key="7">
    <source>
        <dbReference type="PROSITE" id="PS50023"/>
    </source>
</evidence>
<dbReference type="PROSITE" id="PS50023">
    <property type="entry name" value="LIM_DOMAIN_2"/>
    <property type="match status" value="1"/>
</dbReference>
<keyword evidence="1" id="KW-0343">GTPase activation</keyword>
<feature type="compositionally biased region" description="Basic residues" evidence="6">
    <location>
        <begin position="109"/>
        <end position="121"/>
    </location>
</feature>
<dbReference type="Gene3D" id="3.30.60.20">
    <property type="match status" value="1"/>
</dbReference>
<evidence type="ECO:0000313" key="10">
    <source>
        <dbReference type="EMBL" id="CEQ40694.1"/>
    </source>
</evidence>
<keyword evidence="4" id="KW-0440">LIM domain</keyword>
<dbReference type="InterPro" id="IPR050729">
    <property type="entry name" value="Rho-GAP"/>
</dbReference>
<dbReference type="PANTHER" id="PTHR23176">
    <property type="entry name" value="RHO/RAC/CDC GTPASE-ACTIVATING PROTEIN"/>
    <property type="match status" value="1"/>
</dbReference>
<dbReference type="Gene3D" id="2.10.110.10">
    <property type="entry name" value="Cysteine Rich Protein"/>
    <property type="match status" value="1"/>
</dbReference>
<reference evidence="11" key="1">
    <citation type="submission" date="2015-02" db="EMBL/GenBank/DDBJ databases">
        <authorList>
            <person name="Gon?alves P."/>
        </authorList>
    </citation>
    <scope>NUCLEOTIDE SEQUENCE [LARGE SCALE GENOMIC DNA]</scope>
</reference>
<feature type="compositionally biased region" description="Basic and acidic residues" evidence="6">
    <location>
        <begin position="122"/>
        <end position="150"/>
    </location>
</feature>
<organism evidence="10 11">
    <name type="scientific">Sporidiobolus salmonicolor</name>
    <name type="common">Yeast-like fungus</name>
    <name type="synonym">Sporobolomyces salmonicolor</name>
    <dbReference type="NCBI Taxonomy" id="5005"/>
    <lineage>
        <taxon>Eukaryota</taxon>
        <taxon>Fungi</taxon>
        <taxon>Dikarya</taxon>
        <taxon>Basidiomycota</taxon>
        <taxon>Pucciniomycotina</taxon>
        <taxon>Microbotryomycetes</taxon>
        <taxon>Sporidiobolales</taxon>
        <taxon>Sporidiobolaceae</taxon>
        <taxon>Sporobolomyces</taxon>
    </lineage>
</organism>
<dbReference type="InterPro" id="IPR002219">
    <property type="entry name" value="PKC_DAG/PE"/>
</dbReference>
<dbReference type="AlphaFoldDB" id="A0A0D6EL56"/>